<dbReference type="Gene3D" id="3.40.50.410">
    <property type="entry name" value="von Willebrand factor, type A domain"/>
    <property type="match status" value="1"/>
</dbReference>
<dbReference type="SUPFAM" id="SSF52317">
    <property type="entry name" value="Class I glutamine amidotransferase-like"/>
    <property type="match status" value="1"/>
</dbReference>
<evidence type="ECO:0000313" key="6">
    <source>
        <dbReference type="Proteomes" id="UP000316598"/>
    </source>
</evidence>
<gene>
    <name evidence="5" type="ORF">Pla22_35360</name>
</gene>
<dbReference type="PANTHER" id="PTHR37464">
    <property type="entry name" value="BLL2463 PROTEIN"/>
    <property type="match status" value="1"/>
</dbReference>
<dbReference type="InterPro" id="IPR024163">
    <property type="entry name" value="Aerotolerance_reg_N"/>
</dbReference>
<feature type="compositionally biased region" description="Polar residues" evidence="1">
    <location>
        <begin position="517"/>
        <end position="536"/>
    </location>
</feature>
<proteinExistence type="predicted"/>
<feature type="transmembrane region" description="Helical" evidence="2">
    <location>
        <begin position="6"/>
        <end position="25"/>
    </location>
</feature>
<keyword evidence="2" id="KW-0812">Transmembrane</keyword>
<feature type="compositionally biased region" description="Low complexity" evidence="1">
    <location>
        <begin position="537"/>
        <end position="557"/>
    </location>
</feature>
<accession>A0A5C5WLD0</accession>
<dbReference type="InterPro" id="IPR029062">
    <property type="entry name" value="Class_I_gatase-like"/>
</dbReference>
<keyword evidence="2" id="KW-1133">Transmembrane helix</keyword>
<dbReference type="PANTHER" id="PTHR37464:SF1">
    <property type="entry name" value="BLL2463 PROTEIN"/>
    <property type="match status" value="1"/>
</dbReference>
<dbReference type="SUPFAM" id="SSF53300">
    <property type="entry name" value="vWA-like"/>
    <property type="match status" value="1"/>
</dbReference>
<evidence type="ECO:0008006" key="7">
    <source>
        <dbReference type="Google" id="ProtNLM"/>
    </source>
</evidence>
<evidence type="ECO:0000259" key="3">
    <source>
        <dbReference type="Pfam" id="PF07584"/>
    </source>
</evidence>
<dbReference type="InterPro" id="IPR013783">
    <property type="entry name" value="Ig-like_fold"/>
</dbReference>
<dbReference type="Gene3D" id="2.60.40.10">
    <property type="entry name" value="Immunoglobulins"/>
    <property type="match status" value="1"/>
</dbReference>
<comment type="caution">
    <text evidence="5">The sequence shown here is derived from an EMBL/GenBank/DDBJ whole genome shotgun (WGS) entry which is preliminary data.</text>
</comment>
<dbReference type="AlphaFoldDB" id="A0A5C5WLD0"/>
<organism evidence="5 6">
    <name type="scientific">Rubripirellula amarantea</name>
    <dbReference type="NCBI Taxonomy" id="2527999"/>
    <lineage>
        <taxon>Bacteria</taxon>
        <taxon>Pseudomonadati</taxon>
        <taxon>Planctomycetota</taxon>
        <taxon>Planctomycetia</taxon>
        <taxon>Pirellulales</taxon>
        <taxon>Pirellulaceae</taxon>
        <taxon>Rubripirellula</taxon>
    </lineage>
</organism>
<feature type="compositionally biased region" description="Polar residues" evidence="1">
    <location>
        <begin position="819"/>
        <end position="835"/>
    </location>
</feature>
<evidence type="ECO:0000313" key="5">
    <source>
        <dbReference type="EMBL" id="TWT50793.1"/>
    </source>
</evidence>
<keyword evidence="6" id="KW-1185">Reference proteome</keyword>
<feature type="domain" description="Aerotolerance regulator N-terminal" evidence="3">
    <location>
        <begin position="1"/>
        <end position="76"/>
    </location>
</feature>
<dbReference type="InterPro" id="IPR036465">
    <property type="entry name" value="vWFA_dom_sf"/>
</dbReference>
<dbReference type="Pfam" id="PF13519">
    <property type="entry name" value="VWA_2"/>
    <property type="match status" value="1"/>
</dbReference>
<feature type="domain" description="VWFA" evidence="4">
    <location>
        <begin position="92"/>
        <end position="196"/>
    </location>
</feature>
<feature type="region of interest" description="Disordered" evidence="1">
    <location>
        <begin position="517"/>
        <end position="564"/>
    </location>
</feature>
<sequence>MTLLNGLLALGALAFTVPLVIHLFFRSKFRVVPWGAMHLIDSVMRVNRRRIQLMNLLLLLLRCAIPILLAFCLARPVLTGFQSLPGDAPQTVVIAIDDSRSMAIASSDSTTSMQRAIAATDQLLDTLSRRDEVMIVRASRLDEVPGAMGAAAAKSKIAGMGTFAGPVDLGRMMRAATSAADHASHPQRRIVVVSDFQTHMVDDRSVQTVQQLGETLAAKTIAPVISFLNVADLSGGADSGASGLGNLSVEQVLSNSAAVVAGRDAYYSARIRNHGDAPRGDVRLVWSIDGKPLRPQSITVPPRSSATTRLTQAIEDAGVHRITVAIEHADALAADNERSIGVEVIDEIRVLIVDGEPSNRPLEGEADFVSVALSPFAFGGQDQPDAVSTRVVNEREATKAIEKETYDVLIFAGVKKPSQTLKRNVADFIASGGSLVVFDHDKLDAKTYAEPWTTSDGQQPSLVLPTVMGDFRTIGKEAKTESFPMGRRNASYSAWDLLGDDQSDLFRDVTVTGYRQLTLRSSDQTRPSDQSRNSRAQPSSTQSPSTQSPSTQSPSTQFDQTEPQPAQAKVLLSLANGDPLIVMSSGSAESLSERSSETATASRAGRVVQFAVPADATYSTFPLRAVYLPMLQQMILDLAGSRNPVTFDVGEPIAVDPSRAFKNLPDINASLSSLDFRVVLPDGTEQKPKWLNASAASSASLLLPATYQPGVYRLTANTDPSGQATDDTSESVLSTIRVVEVPAIESDARSVDEARLASVAELIGASVYSGGQDLVQDDQTRRFGREIWRWLLFALLALMVIELWLQQSLGTPQRAKQPAGTSSNSNDTQVMGASS</sequence>
<dbReference type="Proteomes" id="UP000316598">
    <property type="component" value="Unassembled WGS sequence"/>
</dbReference>
<dbReference type="EMBL" id="SJPI01000002">
    <property type="protein sequence ID" value="TWT50793.1"/>
    <property type="molecule type" value="Genomic_DNA"/>
</dbReference>
<name>A0A5C5WLD0_9BACT</name>
<evidence type="ECO:0000259" key="4">
    <source>
        <dbReference type="Pfam" id="PF13519"/>
    </source>
</evidence>
<dbReference type="Pfam" id="PF07584">
    <property type="entry name" value="BatA"/>
    <property type="match status" value="1"/>
</dbReference>
<reference evidence="5 6" key="1">
    <citation type="submission" date="2019-02" db="EMBL/GenBank/DDBJ databases">
        <title>Deep-cultivation of Planctomycetes and their phenomic and genomic characterization uncovers novel biology.</title>
        <authorList>
            <person name="Wiegand S."/>
            <person name="Jogler M."/>
            <person name="Boedeker C."/>
            <person name="Pinto D."/>
            <person name="Vollmers J."/>
            <person name="Rivas-Marin E."/>
            <person name="Kohn T."/>
            <person name="Peeters S.H."/>
            <person name="Heuer A."/>
            <person name="Rast P."/>
            <person name="Oberbeckmann S."/>
            <person name="Bunk B."/>
            <person name="Jeske O."/>
            <person name="Meyerdierks A."/>
            <person name="Storesund J.E."/>
            <person name="Kallscheuer N."/>
            <person name="Luecker S."/>
            <person name="Lage O.M."/>
            <person name="Pohl T."/>
            <person name="Merkel B.J."/>
            <person name="Hornburger P."/>
            <person name="Mueller R.-W."/>
            <person name="Bruemmer F."/>
            <person name="Labrenz M."/>
            <person name="Spormann A.M."/>
            <person name="Op Den Camp H."/>
            <person name="Overmann J."/>
            <person name="Amann R."/>
            <person name="Jetten M.S.M."/>
            <person name="Mascher T."/>
            <person name="Medema M.H."/>
            <person name="Devos D.P."/>
            <person name="Kaster A.-K."/>
            <person name="Ovreas L."/>
            <person name="Rohde M."/>
            <person name="Galperin M.Y."/>
            <person name="Jogler C."/>
        </authorList>
    </citation>
    <scope>NUCLEOTIDE SEQUENCE [LARGE SCALE GENOMIC DNA]</scope>
    <source>
        <strain evidence="5 6">Pla22</strain>
    </source>
</reference>
<protein>
    <recommendedName>
        <fullName evidence="7">VWFA domain-containing protein</fullName>
    </recommendedName>
</protein>
<evidence type="ECO:0000256" key="2">
    <source>
        <dbReference type="SAM" id="Phobius"/>
    </source>
</evidence>
<dbReference type="InterPro" id="IPR002035">
    <property type="entry name" value="VWF_A"/>
</dbReference>
<dbReference type="OrthoDB" id="7052926at2"/>
<dbReference type="InterPro" id="IPR011933">
    <property type="entry name" value="Double_TM_dom"/>
</dbReference>
<dbReference type="NCBIfam" id="TIGR02226">
    <property type="entry name" value="two_anch"/>
    <property type="match status" value="1"/>
</dbReference>
<evidence type="ECO:0000256" key="1">
    <source>
        <dbReference type="SAM" id="MobiDB-lite"/>
    </source>
</evidence>
<dbReference type="RefSeq" id="WP_146515959.1">
    <property type="nucleotide sequence ID" value="NZ_SJPI01000002.1"/>
</dbReference>
<keyword evidence="2" id="KW-0472">Membrane</keyword>
<feature type="region of interest" description="Disordered" evidence="1">
    <location>
        <begin position="812"/>
        <end position="835"/>
    </location>
</feature>
<feature type="transmembrane region" description="Helical" evidence="2">
    <location>
        <begin position="53"/>
        <end position="78"/>
    </location>
</feature>